<keyword evidence="1" id="KW-0812">Transmembrane</keyword>
<evidence type="ECO:0000256" key="1">
    <source>
        <dbReference type="SAM" id="Phobius"/>
    </source>
</evidence>
<evidence type="ECO:0000313" key="3">
    <source>
        <dbReference type="Proteomes" id="UP000077098"/>
    </source>
</evidence>
<evidence type="ECO:0000313" key="2">
    <source>
        <dbReference type="EMBL" id="OAE43609.1"/>
    </source>
</evidence>
<keyword evidence="1" id="KW-0472">Membrane</keyword>
<dbReference type="EMBL" id="LXPS01000022">
    <property type="protein sequence ID" value="OAE43609.1"/>
    <property type="molecule type" value="Genomic_DNA"/>
</dbReference>
<gene>
    <name evidence="2" type="ORF">A7J57_04920</name>
</gene>
<protein>
    <submittedName>
        <fullName evidence="2">Uncharacterized protein</fullName>
    </submittedName>
</protein>
<sequence length="90" mass="9973">MYQCGRQPFSQSLQRRLVPCILSYGMGNRGGGMRSAAVPISILLGFAILGAAIHTKENDFETCIRLYKEHVAKESWAGREVVIVRECTGQ</sequence>
<comment type="caution">
    <text evidence="2">The sequence shown here is derived from an EMBL/GenBank/DDBJ whole genome shotgun (WGS) entry which is preliminary data.</text>
</comment>
<organism evidence="2 3">
    <name type="scientific">Agrobacterium tumefaciens</name>
    <dbReference type="NCBI Taxonomy" id="358"/>
    <lineage>
        <taxon>Bacteria</taxon>
        <taxon>Pseudomonadati</taxon>
        <taxon>Pseudomonadota</taxon>
        <taxon>Alphaproteobacteria</taxon>
        <taxon>Hyphomicrobiales</taxon>
        <taxon>Rhizobiaceae</taxon>
        <taxon>Rhizobium/Agrobacterium group</taxon>
        <taxon>Agrobacterium</taxon>
        <taxon>Agrobacterium tumefaciens complex</taxon>
    </lineage>
</organism>
<feature type="transmembrane region" description="Helical" evidence="1">
    <location>
        <begin position="36"/>
        <end position="55"/>
    </location>
</feature>
<accession>A0A176X786</accession>
<reference evidence="2 3" key="1">
    <citation type="submission" date="2016-05" db="EMBL/GenBank/DDBJ databases">
        <authorList>
            <person name="Lavstsen T."/>
            <person name="Jespersen J.S."/>
        </authorList>
    </citation>
    <scope>NUCLEOTIDE SEQUENCE [LARGE SCALE GENOMIC DNA]</scope>
    <source>
        <strain evidence="2 3">KCJ1736</strain>
    </source>
</reference>
<keyword evidence="1" id="KW-1133">Transmembrane helix</keyword>
<dbReference type="Proteomes" id="UP000077098">
    <property type="component" value="Unassembled WGS sequence"/>
</dbReference>
<name>A0A176X786_AGRTU</name>
<dbReference type="AlphaFoldDB" id="A0A176X786"/>
<proteinExistence type="predicted"/>